<feature type="compositionally biased region" description="Gly residues" evidence="1">
    <location>
        <begin position="118"/>
        <end position="132"/>
    </location>
</feature>
<protein>
    <submittedName>
        <fullName evidence="2">Uncharacterized protein</fullName>
    </submittedName>
</protein>
<gene>
    <name evidence="2" type="ORF">SAMN04489732_101456</name>
</gene>
<reference evidence="2 3" key="1">
    <citation type="submission" date="2016-10" db="EMBL/GenBank/DDBJ databases">
        <authorList>
            <person name="de Groot N.N."/>
        </authorList>
    </citation>
    <scope>NUCLEOTIDE SEQUENCE [LARGE SCALE GENOMIC DNA]</scope>
    <source>
        <strain evidence="2 3">DSM 44993</strain>
    </source>
</reference>
<evidence type="ECO:0000313" key="3">
    <source>
        <dbReference type="Proteomes" id="UP000198582"/>
    </source>
</evidence>
<dbReference type="STRING" id="394193.SAMN04489732_101456"/>
<feature type="compositionally biased region" description="Low complexity" evidence="1">
    <location>
        <begin position="97"/>
        <end position="110"/>
    </location>
</feature>
<name>A0A1H8QRR0_9PSEU</name>
<proteinExistence type="predicted"/>
<dbReference type="RefSeq" id="WP_091611679.1">
    <property type="nucleotide sequence ID" value="NZ_FOEF01000001.1"/>
</dbReference>
<dbReference type="AlphaFoldDB" id="A0A1H8QRR0"/>
<keyword evidence="3" id="KW-1185">Reference proteome</keyword>
<dbReference type="OrthoDB" id="9969741at2"/>
<dbReference type="Proteomes" id="UP000198582">
    <property type="component" value="Unassembled WGS sequence"/>
</dbReference>
<evidence type="ECO:0000256" key="1">
    <source>
        <dbReference type="SAM" id="MobiDB-lite"/>
    </source>
</evidence>
<organism evidence="2 3">
    <name type="scientific">Amycolatopsis saalfeldensis</name>
    <dbReference type="NCBI Taxonomy" id="394193"/>
    <lineage>
        <taxon>Bacteria</taxon>
        <taxon>Bacillati</taxon>
        <taxon>Actinomycetota</taxon>
        <taxon>Actinomycetes</taxon>
        <taxon>Pseudonocardiales</taxon>
        <taxon>Pseudonocardiaceae</taxon>
        <taxon>Amycolatopsis</taxon>
    </lineage>
</organism>
<dbReference type="EMBL" id="FOEF01000001">
    <property type="protein sequence ID" value="SEO56688.1"/>
    <property type="molecule type" value="Genomic_DNA"/>
</dbReference>
<sequence length="132" mass="14189">MVGHAQRGQGPGELADTWTAAYQDYSRLFELEARESTEPVRHQLGHAAARVALAWRELSRTQPVAWWVAAAVELAATEFAERAVELGYTEPPPPLDAAPSPVARRPVGRPQRLRRSSGGSGYAGRSDGGGGE</sequence>
<evidence type="ECO:0000313" key="2">
    <source>
        <dbReference type="EMBL" id="SEO56688.1"/>
    </source>
</evidence>
<accession>A0A1H8QRR0</accession>
<feature type="region of interest" description="Disordered" evidence="1">
    <location>
        <begin position="87"/>
        <end position="132"/>
    </location>
</feature>